<dbReference type="PANTHER" id="PTHR43418:SF7">
    <property type="entry name" value="CARBAMOYL-PHOSPHATE SYNTHASE SMALL CHAIN"/>
    <property type="match status" value="1"/>
</dbReference>
<protein>
    <recommendedName>
        <fullName evidence="11">Carbamoyl phosphate synthase small chain</fullName>
        <ecNumber evidence="11">6.3.5.5</ecNumber>
    </recommendedName>
    <alternativeName>
        <fullName evidence="11">Carbamoyl phosphate synthetase glutamine chain</fullName>
    </alternativeName>
</protein>
<comment type="catalytic activity">
    <reaction evidence="10 11">
        <text>L-glutamine + H2O = L-glutamate + NH4(+)</text>
        <dbReference type="Rhea" id="RHEA:15889"/>
        <dbReference type="ChEBI" id="CHEBI:15377"/>
        <dbReference type="ChEBI" id="CHEBI:28938"/>
        <dbReference type="ChEBI" id="CHEBI:29985"/>
        <dbReference type="ChEBI" id="CHEBI:58359"/>
    </reaction>
</comment>
<dbReference type="PROSITE" id="PS51273">
    <property type="entry name" value="GATASE_TYPE_1"/>
    <property type="match status" value="1"/>
</dbReference>
<dbReference type="Gene3D" id="3.40.50.880">
    <property type="match status" value="1"/>
</dbReference>
<dbReference type="GO" id="GO:0005524">
    <property type="term" value="F:ATP binding"/>
    <property type="evidence" value="ECO:0007669"/>
    <property type="project" value="UniProtKB-UniRule"/>
</dbReference>
<feature type="binding site" evidence="11">
    <location>
        <position position="321"/>
    </location>
    <ligand>
        <name>L-glutamine</name>
        <dbReference type="ChEBI" id="CHEBI:58359"/>
    </ligand>
</feature>
<dbReference type="Pfam" id="PF00988">
    <property type="entry name" value="CPSase_sm_chain"/>
    <property type="match status" value="1"/>
</dbReference>
<dbReference type="PRINTS" id="PR00099">
    <property type="entry name" value="CPSGATASE"/>
</dbReference>
<evidence type="ECO:0000256" key="8">
    <source>
        <dbReference type="ARBA" id="ARBA00022975"/>
    </source>
</evidence>
<feature type="active site" description="Nucleophile" evidence="11">
    <location>
        <position position="276"/>
    </location>
</feature>
<dbReference type="Pfam" id="PF00117">
    <property type="entry name" value="GATase"/>
    <property type="match status" value="1"/>
</dbReference>
<feature type="binding site" evidence="11">
    <location>
        <position position="49"/>
    </location>
    <ligand>
        <name>L-glutamine</name>
        <dbReference type="ChEBI" id="CHEBI:58359"/>
    </ligand>
</feature>
<dbReference type="GO" id="GO:0044205">
    <property type="term" value="P:'de novo' UMP biosynthetic process"/>
    <property type="evidence" value="ECO:0007669"/>
    <property type="project" value="UniProtKB-UniRule"/>
</dbReference>
<evidence type="ECO:0000256" key="4">
    <source>
        <dbReference type="ARBA" id="ARBA00022598"/>
    </source>
</evidence>
<evidence type="ECO:0000256" key="2">
    <source>
        <dbReference type="ARBA" id="ARBA00005077"/>
    </source>
</evidence>
<evidence type="ECO:0000256" key="10">
    <source>
        <dbReference type="ARBA" id="ARBA00049285"/>
    </source>
</evidence>
<dbReference type="InterPro" id="IPR035686">
    <property type="entry name" value="CPSase_GATase1"/>
</dbReference>
<evidence type="ECO:0000256" key="1">
    <source>
        <dbReference type="ARBA" id="ARBA00004812"/>
    </source>
</evidence>
<feature type="active site" evidence="11">
    <location>
        <position position="361"/>
    </location>
</feature>
<evidence type="ECO:0000256" key="9">
    <source>
        <dbReference type="ARBA" id="ARBA00048816"/>
    </source>
</evidence>
<keyword evidence="7 11" id="KW-0315">Glutamine amidotransferase</keyword>
<feature type="binding site" evidence="11">
    <location>
        <position position="280"/>
    </location>
    <ligand>
        <name>L-glutamine</name>
        <dbReference type="ChEBI" id="CHEBI:58359"/>
    </ligand>
</feature>
<keyword evidence="14" id="KW-1185">Reference proteome</keyword>
<dbReference type="UniPathway" id="UPA00070">
    <property type="reaction ID" value="UER00115"/>
</dbReference>
<dbReference type="InterPro" id="IPR006274">
    <property type="entry name" value="CarbamoylP_synth_ssu"/>
</dbReference>
<feature type="binding site" evidence="11">
    <location>
        <position position="251"/>
    </location>
    <ligand>
        <name>L-glutamine</name>
        <dbReference type="ChEBI" id="CHEBI:58359"/>
    </ligand>
</feature>
<proteinExistence type="inferred from homology"/>
<evidence type="ECO:0000313" key="14">
    <source>
        <dbReference type="Proteomes" id="UP000078486"/>
    </source>
</evidence>
<dbReference type="Gene3D" id="3.50.30.20">
    <property type="entry name" value="Carbamoyl-phosphate synthase small subunit, N-terminal domain"/>
    <property type="match status" value="1"/>
</dbReference>
<dbReference type="Proteomes" id="UP000078486">
    <property type="component" value="Unassembled WGS sequence"/>
</dbReference>
<dbReference type="CDD" id="cd01744">
    <property type="entry name" value="GATase1_CPSase"/>
    <property type="match status" value="1"/>
</dbReference>
<dbReference type="STRING" id="1184151.AW736_13485"/>
<dbReference type="PRINTS" id="PR00096">
    <property type="entry name" value="GATASE"/>
</dbReference>
<evidence type="ECO:0000256" key="6">
    <source>
        <dbReference type="ARBA" id="ARBA00022840"/>
    </source>
</evidence>
<dbReference type="AlphaFoldDB" id="A0A178IGW4"/>
<gene>
    <name evidence="11" type="primary">carA</name>
    <name evidence="13" type="ORF">AW736_13485</name>
</gene>
<reference evidence="13 14" key="1">
    <citation type="submission" date="2016-01" db="EMBL/GenBank/DDBJ databases">
        <title>High potential of lignocellulose degradation of a new Verrucomicrobia species.</title>
        <authorList>
            <person name="Wang Y."/>
            <person name="Shi Y."/>
            <person name="Qiu Z."/>
            <person name="Liu S."/>
            <person name="Yang H."/>
        </authorList>
    </citation>
    <scope>NUCLEOTIDE SEQUENCE [LARGE SCALE GENOMIC DNA]</scope>
    <source>
        <strain evidence="13 14">TSB47</strain>
    </source>
</reference>
<dbReference type="UniPathway" id="UPA00068">
    <property type="reaction ID" value="UER00171"/>
</dbReference>
<dbReference type="GO" id="GO:0006526">
    <property type="term" value="P:L-arginine biosynthetic process"/>
    <property type="evidence" value="ECO:0007669"/>
    <property type="project" value="UniProtKB-UniRule"/>
</dbReference>
<dbReference type="InterPro" id="IPR050472">
    <property type="entry name" value="Anth_synth/Amidotransfase"/>
</dbReference>
<evidence type="ECO:0000313" key="13">
    <source>
        <dbReference type="EMBL" id="OAM89263.1"/>
    </source>
</evidence>
<keyword evidence="4 11" id="KW-0436">Ligase</keyword>
<dbReference type="InterPro" id="IPR036480">
    <property type="entry name" value="CarbP_synth_ssu_N_sf"/>
</dbReference>
<feature type="binding site" evidence="11">
    <location>
        <position position="318"/>
    </location>
    <ligand>
        <name>L-glutamine</name>
        <dbReference type="ChEBI" id="CHEBI:58359"/>
    </ligand>
</feature>
<evidence type="ECO:0000256" key="5">
    <source>
        <dbReference type="ARBA" id="ARBA00022741"/>
    </source>
</evidence>
<comment type="catalytic activity">
    <reaction evidence="9 11">
        <text>hydrogencarbonate + L-glutamine + 2 ATP + H2O = carbamoyl phosphate + L-glutamate + 2 ADP + phosphate + 2 H(+)</text>
        <dbReference type="Rhea" id="RHEA:18633"/>
        <dbReference type="ChEBI" id="CHEBI:15377"/>
        <dbReference type="ChEBI" id="CHEBI:15378"/>
        <dbReference type="ChEBI" id="CHEBI:17544"/>
        <dbReference type="ChEBI" id="CHEBI:29985"/>
        <dbReference type="ChEBI" id="CHEBI:30616"/>
        <dbReference type="ChEBI" id="CHEBI:43474"/>
        <dbReference type="ChEBI" id="CHEBI:58228"/>
        <dbReference type="ChEBI" id="CHEBI:58359"/>
        <dbReference type="ChEBI" id="CHEBI:456216"/>
        <dbReference type="EC" id="6.3.5.5"/>
    </reaction>
</comment>
<comment type="caution">
    <text evidence="13">The sequence shown here is derived from an EMBL/GenBank/DDBJ whole genome shotgun (WGS) entry which is preliminary data.</text>
</comment>
<keyword evidence="8 11" id="KW-0665">Pyrimidine biosynthesis</keyword>
<dbReference type="HAMAP" id="MF_01209">
    <property type="entry name" value="CPSase_S_chain"/>
    <property type="match status" value="1"/>
</dbReference>
<dbReference type="SUPFAM" id="SSF52021">
    <property type="entry name" value="Carbamoyl phosphate synthetase, small subunit N-terminal domain"/>
    <property type="match status" value="1"/>
</dbReference>
<dbReference type="InterPro" id="IPR002474">
    <property type="entry name" value="CarbamoylP_synth_ssu_N"/>
</dbReference>
<comment type="pathway">
    <text evidence="2 11">Amino-acid biosynthesis; L-arginine biosynthesis; carbamoyl phosphate from bicarbonate: step 1/1.</text>
</comment>
<dbReference type="NCBIfam" id="TIGR01368">
    <property type="entry name" value="CPSaseIIsmall"/>
    <property type="match status" value="1"/>
</dbReference>
<dbReference type="SMART" id="SM01097">
    <property type="entry name" value="CPSase_sm_chain"/>
    <property type="match status" value="1"/>
</dbReference>
<dbReference type="OrthoDB" id="9804328at2"/>
<dbReference type="NCBIfam" id="NF009475">
    <property type="entry name" value="PRK12838.1"/>
    <property type="match status" value="1"/>
</dbReference>
<keyword evidence="6 11" id="KW-0067">ATP-binding</keyword>
<feature type="binding site" evidence="11">
    <location>
        <position position="249"/>
    </location>
    <ligand>
        <name>L-glutamine</name>
        <dbReference type="ChEBI" id="CHEBI:58359"/>
    </ligand>
</feature>
<dbReference type="EMBL" id="LRRQ01000099">
    <property type="protein sequence ID" value="OAM89263.1"/>
    <property type="molecule type" value="Genomic_DNA"/>
</dbReference>
<evidence type="ECO:0000256" key="3">
    <source>
        <dbReference type="ARBA" id="ARBA00007800"/>
    </source>
</evidence>
<comment type="similarity">
    <text evidence="3 11">Belongs to the CarA family.</text>
</comment>
<comment type="subunit">
    <text evidence="11">Composed of two chains; the small (or glutamine) chain promotes the hydrolysis of glutamine to ammonia, which is used by the large (or ammonia) chain to synthesize carbamoyl phosphate. Tetramer of heterodimers (alpha,beta)4.</text>
</comment>
<comment type="function">
    <text evidence="11">Small subunit of the glutamine-dependent carbamoyl phosphate synthetase (CPSase). CPSase catalyzes the formation of carbamoyl phosphate from the ammonia moiety of glutamine, carbonate, and phosphate donated by ATP, constituting the first step of 2 biosynthetic pathways, one leading to arginine and/or urea and the other to pyrimidine nucleotides. The small subunit (glutamine amidotransferase) binds and cleaves glutamine to supply the large subunit with the substrate ammonia.</text>
</comment>
<name>A0A178IGW4_9BACT</name>
<organism evidence="13 14">
    <name type="scientific">Termitidicoccus mucosus</name>
    <dbReference type="NCBI Taxonomy" id="1184151"/>
    <lineage>
        <taxon>Bacteria</taxon>
        <taxon>Pseudomonadati</taxon>
        <taxon>Verrucomicrobiota</taxon>
        <taxon>Opitutia</taxon>
        <taxon>Opitutales</taxon>
        <taxon>Opitutaceae</taxon>
        <taxon>Termitidicoccus</taxon>
    </lineage>
</organism>
<dbReference type="EC" id="6.3.5.5" evidence="11"/>
<feature type="binding site" evidence="11">
    <location>
        <position position="320"/>
    </location>
    <ligand>
        <name>L-glutamine</name>
        <dbReference type="ChEBI" id="CHEBI:58359"/>
    </ligand>
</feature>
<comment type="pathway">
    <text evidence="1 11">Pyrimidine metabolism; UMP biosynthesis via de novo pathway; (S)-dihydroorotate from bicarbonate: step 1/3.</text>
</comment>
<dbReference type="InterPro" id="IPR029062">
    <property type="entry name" value="Class_I_gatase-like"/>
</dbReference>
<feature type="active site" evidence="11">
    <location>
        <position position="363"/>
    </location>
</feature>
<dbReference type="GO" id="GO:0006541">
    <property type="term" value="P:glutamine metabolic process"/>
    <property type="evidence" value="ECO:0007669"/>
    <property type="project" value="InterPro"/>
</dbReference>
<keyword evidence="5 11" id="KW-0547">Nucleotide-binding</keyword>
<dbReference type="SUPFAM" id="SSF52317">
    <property type="entry name" value="Class I glutamine amidotransferase-like"/>
    <property type="match status" value="1"/>
</dbReference>
<dbReference type="GO" id="GO:0004359">
    <property type="term" value="F:glutaminase activity"/>
    <property type="evidence" value="ECO:0007669"/>
    <property type="project" value="RHEA"/>
</dbReference>
<evidence type="ECO:0000259" key="12">
    <source>
        <dbReference type="SMART" id="SM01097"/>
    </source>
</evidence>
<dbReference type="PRINTS" id="PR00097">
    <property type="entry name" value="ANTSNTHASEII"/>
</dbReference>
<dbReference type="RefSeq" id="WP_068770714.1">
    <property type="nucleotide sequence ID" value="NZ_CP109796.1"/>
</dbReference>
<evidence type="ECO:0000256" key="11">
    <source>
        <dbReference type="HAMAP-Rule" id="MF_01209"/>
    </source>
</evidence>
<feature type="region of interest" description="CPSase" evidence="11">
    <location>
        <begin position="1"/>
        <end position="194"/>
    </location>
</feature>
<dbReference type="GO" id="GO:0006207">
    <property type="term" value="P:'de novo' pyrimidine nucleobase biosynthetic process"/>
    <property type="evidence" value="ECO:0007669"/>
    <property type="project" value="InterPro"/>
</dbReference>
<dbReference type="PANTHER" id="PTHR43418">
    <property type="entry name" value="MULTIFUNCTIONAL TRYPTOPHAN BIOSYNTHESIS PROTEIN-RELATED"/>
    <property type="match status" value="1"/>
</dbReference>
<feature type="domain" description="Carbamoyl-phosphate synthase small subunit N-terminal" evidence="12">
    <location>
        <begin position="5"/>
        <end position="135"/>
    </location>
</feature>
<dbReference type="GO" id="GO:0004088">
    <property type="term" value="F:carbamoyl-phosphate synthase (glutamine-hydrolyzing) activity"/>
    <property type="evidence" value="ECO:0007669"/>
    <property type="project" value="UniProtKB-UniRule"/>
</dbReference>
<keyword evidence="11" id="KW-0028">Amino-acid biosynthesis</keyword>
<dbReference type="FunFam" id="3.50.30.20:FF:000001">
    <property type="entry name" value="Carbamoyl-phosphate synthase small chain"/>
    <property type="match status" value="1"/>
</dbReference>
<accession>A0A178IGW4</accession>
<keyword evidence="11" id="KW-0055">Arginine biosynthesis</keyword>
<feature type="binding site" evidence="11">
    <location>
        <position position="277"/>
    </location>
    <ligand>
        <name>L-glutamine</name>
        <dbReference type="ChEBI" id="CHEBI:58359"/>
    </ligand>
</feature>
<sequence length="390" mass="42350">MSTYKPGVLALEDGSVFHGRAFGADTAVAGECVFNTSMTGYQEILTDPSYFGQIVTMTAVHIGNYGVNAEDAEDDALRVSGFIVREASPIVSNWRSELSLEAYLKKYNIPGLAEVDTRAITKKLRVTGSMKCCLSTLPLSDEEAVARARAWQDMEGSDYVKFVSCKAPYIWSGSDPANYNTAFLPVGTTLNARTPPAQRHRVAAFDFGAKHTIFRKLIRHGFDVEVFPATATAGEVREHKPDAVFLSNGPGDPAALPYIHKMVTDLLPDFPIFGICLGHQLITHALGGTTFKLKFGHRGGNQPVKNLETGKVSITAQNHGFATDPKSIEQRGAKVTEVNLNDGTVEGLRHTELPVFSVQYHPEAAPGPNDADPLFVDFHNLTTARKAGKI</sequence>
<dbReference type="InterPro" id="IPR017926">
    <property type="entry name" value="GATASE"/>
</dbReference>
<evidence type="ECO:0000256" key="7">
    <source>
        <dbReference type="ARBA" id="ARBA00022962"/>
    </source>
</evidence>